<gene>
    <name evidence="2" type="ORF">CXG81DRAFT_27934</name>
</gene>
<proteinExistence type="predicted"/>
<protein>
    <recommendedName>
        <fullName evidence="1">Chalcone isomerase domain-containing protein</fullName>
    </recommendedName>
</protein>
<dbReference type="OrthoDB" id="18193at2759"/>
<evidence type="ECO:0000313" key="2">
    <source>
        <dbReference type="EMBL" id="RKO99308.1"/>
    </source>
</evidence>
<dbReference type="Pfam" id="PF16035">
    <property type="entry name" value="Chalcone_2"/>
    <property type="match status" value="1"/>
</dbReference>
<feature type="domain" description="Chalcone isomerase" evidence="1">
    <location>
        <begin position="1"/>
        <end position="145"/>
    </location>
</feature>
<dbReference type="STRING" id="1555241.A0A4P9X2E3"/>
<organism evidence="2 3">
    <name type="scientific">Caulochytrium protostelioides</name>
    <dbReference type="NCBI Taxonomy" id="1555241"/>
    <lineage>
        <taxon>Eukaryota</taxon>
        <taxon>Fungi</taxon>
        <taxon>Fungi incertae sedis</taxon>
        <taxon>Chytridiomycota</taxon>
        <taxon>Chytridiomycota incertae sedis</taxon>
        <taxon>Chytridiomycetes</taxon>
        <taxon>Caulochytriales</taxon>
        <taxon>Caulochytriaceae</taxon>
        <taxon>Caulochytrium</taxon>
    </lineage>
</organism>
<dbReference type="Proteomes" id="UP000274922">
    <property type="component" value="Unassembled WGS sequence"/>
</dbReference>
<dbReference type="InterPro" id="IPR016087">
    <property type="entry name" value="Chalcone_isomerase"/>
</dbReference>
<evidence type="ECO:0000313" key="3">
    <source>
        <dbReference type="Proteomes" id="UP000274922"/>
    </source>
</evidence>
<name>A0A4P9X2E3_9FUNG</name>
<keyword evidence="3" id="KW-1185">Reference proteome</keyword>
<reference evidence="3" key="1">
    <citation type="journal article" date="2018" name="Nat. Microbiol.">
        <title>Leveraging single-cell genomics to expand the fungal tree of life.</title>
        <authorList>
            <person name="Ahrendt S.R."/>
            <person name="Quandt C.A."/>
            <person name="Ciobanu D."/>
            <person name="Clum A."/>
            <person name="Salamov A."/>
            <person name="Andreopoulos B."/>
            <person name="Cheng J.F."/>
            <person name="Woyke T."/>
            <person name="Pelin A."/>
            <person name="Henrissat B."/>
            <person name="Reynolds N.K."/>
            <person name="Benny G.L."/>
            <person name="Smith M.E."/>
            <person name="James T.Y."/>
            <person name="Grigoriev I.V."/>
        </authorList>
    </citation>
    <scope>NUCLEOTIDE SEQUENCE [LARGE SCALE GENOMIC DNA]</scope>
    <source>
        <strain evidence="3">ATCC 52028</strain>
    </source>
</reference>
<dbReference type="EMBL" id="ML014298">
    <property type="protein sequence ID" value="RKO99308.1"/>
    <property type="molecule type" value="Genomic_DNA"/>
</dbReference>
<accession>A0A4P9X2E3</accession>
<evidence type="ECO:0000259" key="1">
    <source>
        <dbReference type="Pfam" id="PF16035"/>
    </source>
</evidence>
<sequence length="156" mass="16621">MRLGPVRNTTGTHLRDGLLRALNKQFVKEFGARAAAGSGAAVEGGGPGARDAPLSEVDQLVAARIRRSLLDFKTQFPAGAVRVGQTLLLVARRRTARPDDIVLDLHFDGRYVGTVADPWIASRCMETYLSSGDTPGAPSPQLRDRVLTGLTNAATV</sequence>
<dbReference type="AlphaFoldDB" id="A0A4P9X2E3"/>